<comment type="similarity">
    <text evidence="2">Belongs to the ABC-4 integral membrane protein family. LolC/E subfamily.</text>
</comment>
<keyword evidence="3" id="KW-1003">Cell membrane</keyword>
<dbReference type="Proteomes" id="UP000256845">
    <property type="component" value="Unassembled WGS sequence"/>
</dbReference>
<evidence type="ECO:0000256" key="3">
    <source>
        <dbReference type="ARBA" id="ARBA00022475"/>
    </source>
</evidence>
<proteinExistence type="inferred from homology"/>
<evidence type="ECO:0000313" key="10">
    <source>
        <dbReference type="EMBL" id="RED44199.1"/>
    </source>
</evidence>
<name>A0A3D9H3Y0_9PROT</name>
<feature type="transmembrane region" description="Helical" evidence="7">
    <location>
        <begin position="271"/>
        <end position="292"/>
    </location>
</feature>
<feature type="domain" description="ABC3 transporter permease C-terminal" evidence="8">
    <location>
        <begin position="278"/>
        <end position="399"/>
    </location>
</feature>
<dbReference type="Pfam" id="PF02687">
    <property type="entry name" value="FtsX"/>
    <property type="match status" value="1"/>
</dbReference>
<dbReference type="GO" id="GO:0044874">
    <property type="term" value="P:lipoprotein localization to outer membrane"/>
    <property type="evidence" value="ECO:0007669"/>
    <property type="project" value="TreeGrafter"/>
</dbReference>
<dbReference type="InterPro" id="IPR003838">
    <property type="entry name" value="ABC3_permease_C"/>
</dbReference>
<dbReference type="PANTHER" id="PTHR30489:SF0">
    <property type="entry name" value="LIPOPROTEIN-RELEASING SYSTEM TRANSMEMBRANE PROTEIN LOLE"/>
    <property type="match status" value="1"/>
</dbReference>
<feature type="transmembrane region" description="Helical" evidence="7">
    <location>
        <begin position="376"/>
        <end position="399"/>
    </location>
</feature>
<keyword evidence="11" id="KW-1185">Reference proteome</keyword>
<keyword evidence="5 7" id="KW-1133">Transmembrane helix</keyword>
<dbReference type="InterPro" id="IPR025857">
    <property type="entry name" value="MacB_PCD"/>
</dbReference>
<accession>A0A3D9H3Y0</accession>
<evidence type="ECO:0000256" key="4">
    <source>
        <dbReference type="ARBA" id="ARBA00022692"/>
    </source>
</evidence>
<comment type="caution">
    <text evidence="10">The sequence shown here is derived from an EMBL/GenBank/DDBJ whole genome shotgun (WGS) entry which is preliminary data.</text>
</comment>
<evidence type="ECO:0000259" key="9">
    <source>
        <dbReference type="Pfam" id="PF12704"/>
    </source>
</evidence>
<dbReference type="RefSeq" id="WP_181905496.1">
    <property type="nucleotide sequence ID" value="NZ_QRDW01000016.1"/>
</dbReference>
<dbReference type="InterPro" id="IPR051447">
    <property type="entry name" value="Lipoprotein-release_system"/>
</dbReference>
<evidence type="ECO:0000313" key="11">
    <source>
        <dbReference type="Proteomes" id="UP000256845"/>
    </source>
</evidence>
<dbReference type="AlphaFoldDB" id="A0A3D9H3Y0"/>
<feature type="transmembrane region" description="Helical" evidence="7">
    <location>
        <begin position="328"/>
        <end position="349"/>
    </location>
</feature>
<evidence type="ECO:0000256" key="2">
    <source>
        <dbReference type="ARBA" id="ARBA00005236"/>
    </source>
</evidence>
<keyword evidence="6 7" id="KW-0472">Membrane</keyword>
<comment type="subcellular location">
    <subcellularLocation>
        <location evidence="1">Cell membrane</location>
        <topology evidence="1">Multi-pass membrane protein</topology>
    </subcellularLocation>
</comment>
<dbReference type="GO" id="GO:0098797">
    <property type="term" value="C:plasma membrane protein complex"/>
    <property type="evidence" value="ECO:0007669"/>
    <property type="project" value="TreeGrafter"/>
</dbReference>
<evidence type="ECO:0000259" key="8">
    <source>
        <dbReference type="Pfam" id="PF02687"/>
    </source>
</evidence>
<dbReference type="PANTHER" id="PTHR30489">
    <property type="entry name" value="LIPOPROTEIN-RELEASING SYSTEM TRANSMEMBRANE PROTEIN LOLE"/>
    <property type="match status" value="1"/>
</dbReference>
<evidence type="ECO:0000256" key="7">
    <source>
        <dbReference type="SAM" id="Phobius"/>
    </source>
</evidence>
<organism evidence="10 11">
    <name type="scientific">Aestuariispira insulae</name>
    <dbReference type="NCBI Taxonomy" id="1461337"/>
    <lineage>
        <taxon>Bacteria</taxon>
        <taxon>Pseudomonadati</taxon>
        <taxon>Pseudomonadota</taxon>
        <taxon>Alphaproteobacteria</taxon>
        <taxon>Rhodospirillales</taxon>
        <taxon>Kiloniellaceae</taxon>
        <taxon>Aestuariispira</taxon>
    </lineage>
</organism>
<feature type="domain" description="MacB-like periplasmic core" evidence="9">
    <location>
        <begin position="18"/>
        <end position="243"/>
    </location>
</feature>
<protein>
    <submittedName>
        <fullName evidence="10">Putative ABC transport system permease protein</fullName>
    </submittedName>
</protein>
<evidence type="ECO:0000256" key="5">
    <source>
        <dbReference type="ARBA" id="ARBA00022989"/>
    </source>
</evidence>
<sequence>MLSFRFSLINLLRQKRRTLITSMTLIVGLIAVNLFQGYQSDTVESLAETAAYGEMLGHLGVMKEGADTKGKIDEITYMFDGPELAKTLAVIRQDPDVALAAARMNLSGLVSNGKNSIIFLAVAMDPAVLQDFQEKFDWRGEGQPLVAGDLTEGQVAKGLAEIMEVDTGEFLTLFSTTVKNQMNAVDVQVKATYPTGSTATNDKFMIIPLALGQKLYRTEGAHQISVVLKDGVKLSEAKARLEAQLEQLDGMPLEVKTFRDMSAFFKGVEDIYNMIFGFLFLIVLVVVLMGVFNTMTMAAMERVREIGMLRALGMTPNRIRRLFGMEGLVLGLVAGILATLGSAGIAHLINISNITYTPPGISGAVQLYIAMVPGKWIGNMIFLALLAGVVSIFPAQVAIRCQVVDALRHS</sequence>
<evidence type="ECO:0000256" key="1">
    <source>
        <dbReference type="ARBA" id="ARBA00004651"/>
    </source>
</evidence>
<keyword evidence="4 7" id="KW-0812">Transmembrane</keyword>
<dbReference type="EMBL" id="QRDW01000016">
    <property type="protein sequence ID" value="RED44199.1"/>
    <property type="molecule type" value="Genomic_DNA"/>
</dbReference>
<evidence type="ECO:0000256" key="6">
    <source>
        <dbReference type="ARBA" id="ARBA00023136"/>
    </source>
</evidence>
<reference evidence="10 11" key="1">
    <citation type="submission" date="2018-07" db="EMBL/GenBank/DDBJ databases">
        <title>Genomic Encyclopedia of Type Strains, Phase III (KMG-III): the genomes of soil and plant-associated and newly described type strains.</title>
        <authorList>
            <person name="Whitman W."/>
        </authorList>
    </citation>
    <scope>NUCLEOTIDE SEQUENCE [LARGE SCALE GENOMIC DNA]</scope>
    <source>
        <strain evidence="10 11">CECT 8488</strain>
    </source>
</reference>
<dbReference type="Pfam" id="PF12704">
    <property type="entry name" value="MacB_PCD"/>
    <property type="match status" value="1"/>
</dbReference>
<gene>
    <name evidence="10" type="ORF">DFP90_11640</name>
</gene>